<dbReference type="EMBL" id="BAABGU010000001">
    <property type="protein sequence ID" value="GAA4561549.1"/>
    <property type="molecule type" value="Genomic_DNA"/>
</dbReference>
<accession>A0ABP8S4B4</accession>
<feature type="domain" description="GP-PDE" evidence="1">
    <location>
        <begin position="12"/>
        <end position="73"/>
    </location>
</feature>
<dbReference type="InterPro" id="IPR030395">
    <property type="entry name" value="GP_PDE_dom"/>
</dbReference>
<organism evidence="2 3">
    <name type="scientific">Micromonospora coerulea</name>
    <dbReference type="NCBI Taxonomy" id="47856"/>
    <lineage>
        <taxon>Bacteria</taxon>
        <taxon>Bacillati</taxon>
        <taxon>Actinomycetota</taxon>
        <taxon>Actinomycetes</taxon>
        <taxon>Micromonosporales</taxon>
        <taxon>Micromonosporaceae</taxon>
        <taxon>Micromonospora</taxon>
    </lineage>
</organism>
<dbReference type="Pfam" id="PF03009">
    <property type="entry name" value="GDPD"/>
    <property type="match status" value="1"/>
</dbReference>
<reference evidence="3" key="1">
    <citation type="journal article" date="2019" name="Int. J. Syst. Evol. Microbiol.">
        <title>The Global Catalogue of Microorganisms (GCM) 10K type strain sequencing project: providing services to taxonomists for standard genome sequencing and annotation.</title>
        <authorList>
            <consortium name="The Broad Institute Genomics Platform"/>
            <consortium name="The Broad Institute Genome Sequencing Center for Infectious Disease"/>
            <person name="Wu L."/>
            <person name="Ma J."/>
        </authorList>
    </citation>
    <scope>NUCLEOTIDE SEQUENCE [LARGE SCALE GENOMIC DNA]</scope>
    <source>
        <strain evidence="3">JCM 3175</strain>
    </source>
</reference>
<gene>
    <name evidence="2" type="ORF">GCM10023176_00380</name>
</gene>
<dbReference type="InterPro" id="IPR017946">
    <property type="entry name" value="PLC-like_Pdiesterase_TIM-brl"/>
</dbReference>
<evidence type="ECO:0000259" key="1">
    <source>
        <dbReference type="Pfam" id="PF03009"/>
    </source>
</evidence>
<dbReference type="RefSeq" id="WP_346115669.1">
    <property type="nucleotide sequence ID" value="NZ_BAABGU010000001.1"/>
</dbReference>
<sequence length="85" mass="9564">MSANWQVHDRPRGRVAAADWYLRENRAHFHGPDVRTLQGRYGLSVVPYTVDDAAVMQRVIDLGVDGIITDDPELLIPVAIRNGLR</sequence>
<comment type="caution">
    <text evidence="2">The sequence shown here is derived from an EMBL/GenBank/DDBJ whole genome shotgun (WGS) entry which is preliminary data.</text>
</comment>
<keyword evidence="3" id="KW-1185">Reference proteome</keyword>
<dbReference type="SUPFAM" id="SSF51695">
    <property type="entry name" value="PLC-like phosphodiesterases"/>
    <property type="match status" value="1"/>
</dbReference>
<evidence type="ECO:0000313" key="2">
    <source>
        <dbReference type="EMBL" id="GAA4561549.1"/>
    </source>
</evidence>
<dbReference type="Gene3D" id="3.20.20.190">
    <property type="entry name" value="Phosphatidylinositol (PI) phosphodiesterase"/>
    <property type="match status" value="1"/>
</dbReference>
<proteinExistence type="predicted"/>
<dbReference type="Proteomes" id="UP001500307">
    <property type="component" value="Unassembled WGS sequence"/>
</dbReference>
<name>A0ABP8S4B4_9ACTN</name>
<protein>
    <recommendedName>
        <fullName evidence="1">GP-PDE domain-containing protein</fullName>
    </recommendedName>
</protein>
<evidence type="ECO:0000313" key="3">
    <source>
        <dbReference type="Proteomes" id="UP001500307"/>
    </source>
</evidence>